<comment type="function">
    <text evidence="9">Enables the bacterium to metabolize sucrose as a sole carbon source.</text>
</comment>
<accession>A0A561DPD3</accession>
<comment type="subcellular location">
    <subcellularLocation>
        <location evidence="9">Cytoplasm</location>
    </subcellularLocation>
</comment>
<comment type="similarity">
    <text evidence="2 8">Belongs to the glycosyl hydrolase 32 family.</text>
</comment>
<evidence type="ECO:0000256" key="8">
    <source>
        <dbReference type="RuleBase" id="RU362110"/>
    </source>
</evidence>
<comment type="caution">
    <text evidence="12">The sequence shown here is derived from an EMBL/GenBank/DDBJ whole genome shotgun (WGS) entry which is preliminary data.</text>
</comment>
<dbReference type="InterPro" id="IPR013320">
    <property type="entry name" value="ConA-like_dom_sf"/>
</dbReference>
<dbReference type="GO" id="GO:0005985">
    <property type="term" value="P:sucrose metabolic process"/>
    <property type="evidence" value="ECO:0007669"/>
    <property type="project" value="UniProtKB-UniPathway"/>
</dbReference>
<dbReference type="SUPFAM" id="SSF49899">
    <property type="entry name" value="Concanavalin A-like lectins/glucanases"/>
    <property type="match status" value="1"/>
</dbReference>
<sequence length="489" mass="56770">MIWTKEQRYRRIEEASKEEILKLQSEVEGCQWRQTFHIQPETGLLNDPNGFSYYNGEYHLFYQWFPLGPVHGLKYWYHTKSKDLVHWENAGIGIEPSSKFDRHGAYSGSAIEHEGKLHFLYTGNTRDENWVRHPYQCLAFMDVNGKINKLEQPVIDHVPYGYTDHFRDPKVWKAGNEYYAVIGAQRENETGCVVLYRSLDLQNWNFEGELRTSLSSFGYMWECPDYFELQDQGVLIFSPQGLNPNGDMFQNIYQSGYVLGEPLDVRTRTLTHGSFQELDRGFDFYAPQTMLAPDGRRILVGWMGLPEMDYPTDKNGWAHCLTLPRELSIRGSKLIQQPVKELQGLRKQQHKIKDVLFDEKKVYEHFNGTSFEMICEFENFDAEVFGVEFRAGTKEKTILKYDALQKKVILDRTFSGEPVGEQYGTERKCSVDGSKIKLHLFADISSVEIFINDGEEVFTSRIFPGADSKEIRFFAEGGRALFQASKWDI</sequence>
<comment type="pathway">
    <text evidence="1 9">Glycan biosynthesis; sucrose metabolism.</text>
</comment>
<evidence type="ECO:0000256" key="9">
    <source>
        <dbReference type="RuleBase" id="RU365015"/>
    </source>
</evidence>
<evidence type="ECO:0000313" key="12">
    <source>
        <dbReference type="EMBL" id="TWE05198.1"/>
    </source>
</evidence>
<dbReference type="PROSITE" id="PS00609">
    <property type="entry name" value="GLYCOSYL_HYDROL_F32"/>
    <property type="match status" value="1"/>
</dbReference>
<dbReference type="UniPathway" id="UPA00238"/>
<evidence type="ECO:0000256" key="7">
    <source>
        <dbReference type="ARBA" id="ARBA00033367"/>
    </source>
</evidence>
<feature type="domain" description="Glycosyl hydrolase family 32 N-terminal" evidence="10">
    <location>
        <begin position="37"/>
        <end position="338"/>
    </location>
</feature>
<dbReference type="PANTHER" id="PTHR43101:SF1">
    <property type="entry name" value="BETA-FRUCTOSIDASE"/>
    <property type="match status" value="1"/>
</dbReference>
<keyword evidence="9" id="KW-0963">Cytoplasm</keyword>
<dbReference type="EC" id="3.2.1.26" evidence="3 8"/>
<keyword evidence="13" id="KW-1185">Reference proteome</keyword>
<comment type="catalytic activity">
    <reaction evidence="8">
        <text>Hydrolysis of terminal non-reducing beta-D-fructofuranoside residues in beta-D-fructofuranosides.</text>
        <dbReference type="EC" id="3.2.1.26"/>
    </reaction>
</comment>
<dbReference type="AlphaFoldDB" id="A0A561DPD3"/>
<dbReference type="Gene3D" id="2.60.120.560">
    <property type="entry name" value="Exo-inulinase, domain 1"/>
    <property type="match status" value="1"/>
</dbReference>
<dbReference type="InterPro" id="IPR018053">
    <property type="entry name" value="Glyco_hydro_32_AS"/>
</dbReference>
<keyword evidence="6 8" id="KW-0326">Glycosidase</keyword>
<feature type="domain" description="Glycosyl hydrolase family 32 C-terminal" evidence="11">
    <location>
        <begin position="341"/>
        <end position="480"/>
    </location>
</feature>
<dbReference type="RefSeq" id="WP_144563857.1">
    <property type="nucleotide sequence ID" value="NZ_VIVN01000003.1"/>
</dbReference>
<dbReference type="InterPro" id="IPR051214">
    <property type="entry name" value="GH32_Enzymes"/>
</dbReference>
<evidence type="ECO:0000256" key="5">
    <source>
        <dbReference type="ARBA" id="ARBA00022801"/>
    </source>
</evidence>
<dbReference type="Pfam" id="PF00251">
    <property type="entry name" value="Glyco_hydro_32N"/>
    <property type="match status" value="1"/>
</dbReference>
<dbReference type="PANTHER" id="PTHR43101">
    <property type="entry name" value="BETA-FRUCTOSIDASE"/>
    <property type="match status" value="1"/>
</dbReference>
<dbReference type="Pfam" id="PF08244">
    <property type="entry name" value="Glyco_hydro_32C"/>
    <property type="match status" value="1"/>
</dbReference>
<reference evidence="12 13" key="1">
    <citation type="submission" date="2019-06" db="EMBL/GenBank/DDBJ databases">
        <title>Sorghum-associated microbial communities from plants grown in Nebraska, USA.</title>
        <authorList>
            <person name="Schachtman D."/>
        </authorList>
    </citation>
    <scope>NUCLEOTIDE SEQUENCE [LARGE SCALE GENOMIC DNA]</scope>
    <source>
        <strain evidence="12 13">2482</strain>
    </source>
</reference>
<evidence type="ECO:0000256" key="6">
    <source>
        <dbReference type="ARBA" id="ARBA00023295"/>
    </source>
</evidence>
<proteinExistence type="inferred from homology"/>
<dbReference type="SUPFAM" id="SSF75005">
    <property type="entry name" value="Arabinanase/levansucrase/invertase"/>
    <property type="match status" value="1"/>
</dbReference>
<dbReference type="InterPro" id="IPR013189">
    <property type="entry name" value="Glyco_hydro_32_C"/>
</dbReference>
<dbReference type="InterPro" id="IPR013148">
    <property type="entry name" value="Glyco_hydro_32_N"/>
</dbReference>
<dbReference type="GO" id="GO:0004564">
    <property type="term" value="F:beta-fructofuranosidase activity"/>
    <property type="evidence" value="ECO:0007669"/>
    <property type="project" value="UniProtKB-EC"/>
</dbReference>
<dbReference type="CDD" id="cd18623">
    <property type="entry name" value="GH32_ScrB-like"/>
    <property type="match status" value="1"/>
</dbReference>
<keyword evidence="9" id="KW-0119">Carbohydrate metabolism</keyword>
<evidence type="ECO:0000259" key="11">
    <source>
        <dbReference type="Pfam" id="PF08244"/>
    </source>
</evidence>
<evidence type="ECO:0000256" key="2">
    <source>
        <dbReference type="ARBA" id="ARBA00009902"/>
    </source>
</evidence>
<evidence type="ECO:0000256" key="1">
    <source>
        <dbReference type="ARBA" id="ARBA00004914"/>
    </source>
</evidence>
<dbReference type="Proteomes" id="UP000319671">
    <property type="component" value="Unassembled WGS sequence"/>
</dbReference>
<organism evidence="12 13">
    <name type="scientific">Neobacillus bataviensis</name>
    <dbReference type="NCBI Taxonomy" id="220685"/>
    <lineage>
        <taxon>Bacteria</taxon>
        <taxon>Bacillati</taxon>
        <taxon>Bacillota</taxon>
        <taxon>Bacilli</taxon>
        <taxon>Bacillales</taxon>
        <taxon>Bacillaceae</taxon>
        <taxon>Neobacillus</taxon>
    </lineage>
</organism>
<evidence type="ECO:0000256" key="4">
    <source>
        <dbReference type="ARBA" id="ARBA00019623"/>
    </source>
</evidence>
<dbReference type="Gene3D" id="2.115.10.20">
    <property type="entry name" value="Glycosyl hydrolase domain, family 43"/>
    <property type="match status" value="1"/>
</dbReference>
<protein>
    <recommendedName>
        <fullName evidence="4 8">Sucrose-6-phosphate hydrolase</fullName>
        <ecNumber evidence="3 8">3.2.1.26</ecNumber>
    </recommendedName>
    <alternativeName>
        <fullName evidence="7 9">Invertase</fullName>
    </alternativeName>
</protein>
<dbReference type="InterPro" id="IPR001362">
    <property type="entry name" value="Glyco_hydro_32"/>
</dbReference>
<gene>
    <name evidence="12" type="ORF">FB550_103376</name>
</gene>
<dbReference type="GO" id="GO:0005737">
    <property type="term" value="C:cytoplasm"/>
    <property type="evidence" value="ECO:0007669"/>
    <property type="project" value="UniProtKB-SubCell"/>
</dbReference>
<evidence type="ECO:0000256" key="3">
    <source>
        <dbReference type="ARBA" id="ARBA00012758"/>
    </source>
</evidence>
<dbReference type="EMBL" id="VIVN01000003">
    <property type="protein sequence ID" value="TWE05198.1"/>
    <property type="molecule type" value="Genomic_DNA"/>
</dbReference>
<dbReference type="NCBIfam" id="TIGR01322">
    <property type="entry name" value="scrB_fam"/>
    <property type="match status" value="1"/>
</dbReference>
<evidence type="ECO:0000313" key="13">
    <source>
        <dbReference type="Proteomes" id="UP000319671"/>
    </source>
</evidence>
<keyword evidence="5 8" id="KW-0378">Hydrolase</keyword>
<dbReference type="InterPro" id="IPR006232">
    <property type="entry name" value="Suc6P_hydrolase"/>
</dbReference>
<name>A0A561DPD3_9BACI</name>
<dbReference type="InterPro" id="IPR023296">
    <property type="entry name" value="Glyco_hydro_beta-prop_sf"/>
</dbReference>
<evidence type="ECO:0000259" key="10">
    <source>
        <dbReference type="Pfam" id="PF00251"/>
    </source>
</evidence>
<dbReference type="SMART" id="SM00640">
    <property type="entry name" value="Glyco_32"/>
    <property type="match status" value="1"/>
</dbReference>